<sequence>MMDFLSNFIWTYQTLLTQIAVGGLLALSMYCVLATGQLFLAQVGFMAIGAYGSAVLTTAFGLPPVVSMAAGVLMALAAGAVLVQPMLRLSGVYMAIATIAFGEVVRSLVVNFDMLGGALGLSGIPMVLDTPVLYALVIILTALVICTTYSGIGRSVEAVRSDELAARAMGVNVTAIKRFSVLASAALAGLAGAVSAHSMGTISPGDFSFVSTVAVLSYVVLGGVASPLGAVLGAILLNVLPELFNGLSEYRTMATGLAIVVVVMLCPSGLFPFTVIRVRGNAKR</sequence>
<dbReference type="KEGG" id="bcai:K788_0000539"/>
<protein>
    <submittedName>
        <fullName evidence="7">Amino acid/amide ABC transporter membrane protein 2, HAAT family</fullName>
    </submittedName>
</protein>
<feature type="transmembrane region" description="Helical" evidence="6">
    <location>
        <begin position="39"/>
        <end position="59"/>
    </location>
</feature>
<evidence type="ECO:0000256" key="5">
    <source>
        <dbReference type="ARBA" id="ARBA00023136"/>
    </source>
</evidence>
<keyword evidence="2" id="KW-1003">Cell membrane</keyword>
<feature type="transmembrane region" description="Helical" evidence="6">
    <location>
        <begin position="179"/>
        <end position="198"/>
    </location>
</feature>
<feature type="transmembrane region" description="Helical" evidence="6">
    <location>
        <begin position="65"/>
        <end position="83"/>
    </location>
</feature>
<evidence type="ECO:0000256" key="1">
    <source>
        <dbReference type="ARBA" id="ARBA00004651"/>
    </source>
</evidence>
<feature type="transmembrane region" description="Helical" evidence="6">
    <location>
        <begin position="132"/>
        <end position="152"/>
    </location>
</feature>
<keyword evidence="3 6" id="KW-0812">Transmembrane</keyword>
<name>A0A0P0RIQ8_9BURK</name>
<evidence type="ECO:0000313" key="7">
    <source>
        <dbReference type="EMBL" id="ALL68401.1"/>
    </source>
</evidence>
<evidence type="ECO:0000256" key="3">
    <source>
        <dbReference type="ARBA" id="ARBA00022692"/>
    </source>
</evidence>
<evidence type="ECO:0000256" key="6">
    <source>
        <dbReference type="SAM" id="Phobius"/>
    </source>
</evidence>
<evidence type="ECO:0000313" key="8">
    <source>
        <dbReference type="Proteomes" id="UP000019146"/>
    </source>
</evidence>
<dbReference type="InterPro" id="IPR001851">
    <property type="entry name" value="ABC_transp_permease"/>
</dbReference>
<feature type="transmembrane region" description="Helical" evidence="6">
    <location>
        <begin position="12"/>
        <end position="32"/>
    </location>
</feature>
<dbReference type="AlphaFoldDB" id="A0A0P0RIQ8"/>
<accession>A0A0P0RIQ8</accession>
<dbReference type="Pfam" id="PF02653">
    <property type="entry name" value="BPD_transp_2"/>
    <property type="match status" value="1"/>
</dbReference>
<comment type="subcellular location">
    <subcellularLocation>
        <location evidence="1">Cell membrane</location>
        <topology evidence="1">Multi-pass membrane protein</topology>
    </subcellularLocation>
</comment>
<dbReference type="RefSeq" id="WP_035998282.1">
    <property type="nucleotide sequence ID" value="NZ_CP012747.1"/>
</dbReference>
<dbReference type="EMBL" id="CP012747">
    <property type="protein sequence ID" value="ALL68401.1"/>
    <property type="molecule type" value="Genomic_DNA"/>
</dbReference>
<dbReference type="GO" id="GO:0015658">
    <property type="term" value="F:branched-chain amino acid transmembrane transporter activity"/>
    <property type="evidence" value="ECO:0007669"/>
    <property type="project" value="InterPro"/>
</dbReference>
<dbReference type="CDD" id="cd06581">
    <property type="entry name" value="TM_PBP1_LivM_like"/>
    <property type="match status" value="1"/>
</dbReference>
<feature type="transmembrane region" description="Helical" evidence="6">
    <location>
        <begin position="90"/>
        <end position="112"/>
    </location>
</feature>
<dbReference type="GO" id="GO:0005886">
    <property type="term" value="C:plasma membrane"/>
    <property type="evidence" value="ECO:0007669"/>
    <property type="project" value="UniProtKB-SubCell"/>
</dbReference>
<gene>
    <name evidence="7" type="ORF">K788_0000539</name>
</gene>
<dbReference type="PANTHER" id="PTHR30482">
    <property type="entry name" value="HIGH-AFFINITY BRANCHED-CHAIN AMINO ACID TRANSPORT SYSTEM PERMEASE"/>
    <property type="match status" value="1"/>
</dbReference>
<feature type="transmembrane region" description="Helical" evidence="6">
    <location>
        <begin position="252"/>
        <end position="276"/>
    </location>
</feature>
<proteinExistence type="predicted"/>
<reference evidence="7 8" key="1">
    <citation type="journal article" date="2014" name="Genome Announc.">
        <title>Draft Genome Sequence of the Haloacid-Degrading Burkholderia caribensis Strain MBA4.</title>
        <authorList>
            <person name="Pan Y."/>
            <person name="Kong K.F."/>
            <person name="Tsang J.S."/>
        </authorList>
    </citation>
    <scope>NUCLEOTIDE SEQUENCE [LARGE SCALE GENOMIC DNA]</scope>
    <source>
        <strain evidence="7 8">MBA4</strain>
    </source>
</reference>
<dbReference type="GeneID" id="69972117"/>
<dbReference type="PANTHER" id="PTHR30482:SF20">
    <property type="entry name" value="HIGH-AFFINITY BRANCHED-CHAIN AMINO ACID TRANSPORT SYSTEM PERMEASE PROTEIN LIVM"/>
    <property type="match status" value="1"/>
</dbReference>
<keyword evidence="4 6" id="KW-1133">Transmembrane helix</keyword>
<evidence type="ECO:0000256" key="2">
    <source>
        <dbReference type="ARBA" id="ARBA00022475"/>
    </source>
</evidence>
<evidence type="ECO:0000256" key="4">
    <source>
        <dbReference type="ARBA" id="ARBA00022989"/>
    </source>
</evidence>
<feature type="transmembrane region" description="Helical" evidence="6">
    <location>
        <begin position="218"/>
        <end position="240"/>
    </location>
</feature>
<dbReference type="Proteomes" id="UP000019146">
    <property type="component" value="Chromosome 2"/>
</dbReference>
<keyword evidence="5 6" id="KW-0472">Membrane</keyword>
<dbReference type="InterPro" id="IPR043428">
    <property type="entry name" value="LivM-like"/>
</dbReference>
<organism evidence="7 8">
    <name type="scientific">Paraburkholderia caribensis MBA4</name>
    <dbReference type="NCBI Taxonomy" id="1323664"/>
    <lineage>
        <taxon>Bacteria</taxon>
        <taxon>Pseudomonadati</taxon>
        <taxon>Pseudomonadota</taxon>
        <taxon>Betaproteobacteria</taxon>
        <taxon>Burkholderiales</taxon>
        <taxon>Burkholderiaceae</taxon>
        <taxon>Paraburkholderia</taxon>
    </lineage>
</organism>